<reference evidence="1 2" key="1">
    <citation type="journal article" date="2018" name="Mol. Biol. Evol.">
        <title>Analysis of the draft genome of the red seaweed Gracilariopsis chorda provides insights into genome size evolution in Rhodophyta.</title>
        <authorList>
            <person name="Lee J."/>
            <person name="Yang E.C."/>
            <person name="Graf L."/>
            <person name="Yang J.H."/>
            <person name="Qiu H."/>
            <person name="Zel Zion U."/>
            <person name="Chan C.X."/>
            <person name="Stephens T.G."/>
            <person name="Weber A.P.M."/>
            <person name="Boo G.H."/>
            <person name="Boo S.M."/>
            <person name="Kim K.M."/>
            <person name="Shin Y."/>
            <person name="Jung M."/>
            <person name="Lee S.J."/>
            <person name="Yim H.S."/>
            <person name="Lee J.H."/>
            <person name="Bhattacharya D."/>
            <person name="Yoon H.S."/>
        </authorList>
    </citation>
    <scope>NUCLEOTIDE SEQUENCE [LARGE SCALE GENOMIC DNA]</scope>
    <source>
        <strain evidence="1 2">SKKU-2015</strain>
        <tissue evidence="1">Whole body</tissue>
    </source>
</reference>
<dbReference type="EMBL" id="NBIV01000152">
    <property type="protein sequence ID" value="PXF42721.1"/>
    <property type="molecule type" value="Genomic_DNA"/>
</dbReference>
<accession>A0A2V3IKW1</accession>
<sequence>MALGGGPTADEIVASAGGARADIRAARLFTGTSVTSNISTDKSMLKDATVAFTRHIETDVVALAVDLNFGKPPHGDRVAYADAFGRVALYITVWFGGSDIPIEHNLPEPTSSLSWVQHLMAMAYAISDSIRIYDTRSAVPVC</sequence>
<proteinExistence type="predicted"/>
<dbReference type="AlphaFoldDB" id="A0A2V3IKW1"/>
<protein>
    <submittedName>
        <fullName evidence="1">Uncharacterized protein</fullName>
    </submittedName>
</protein>
<organism evidence="1 2">
    <name type="scientific">Gracilariopsis chorda</name>
    <dbReference type="NCBI Taxonomy" id="448386"/>
    <lineage>
        <taxon>Eukaryota</taxon>
        <taxon>Rhodophyta</taxon>
        <taxon>Florideophyceae</taxon>
        <taxon>Rhodymeniophycidae</taxon>
        <taxon>Gracilariales</taxon>
        <taxon>Gracilariaceae</taxon>
        <taxon>Gracilariopsis</taxon>
    </lineage>
</organism>
<comment type="caution">
    <text evidence="1">The sequence shown here is derived from an EMBL/GenBank/DDBJ whole genome shotgun (WGS) entry which is preliminary data.</text>
</comment>
<name>A0A2V3IKW1_9FLOR</name>
<keyword evidence="2" id="KW-1185">Reference proteome</keyword>
<gene>
    <name evidence="1" type="ORF">BWQ96_07536</name>
</gene>
<dbReference type="Proteomes" id="UP000247409">
    <property type="component" value="Unassembled WGS sequence"/>
</dbReference>
<evidence type="ECO:0000313" key="1">
    <source>
        <dbReference type="EMBL" id="PXF42721.1"/>
    </source>
</evidence>
<evidence type="ECO:0000313" key="2">
    <source>
        <dbReference type="Proteomes" id="UP000247409"/>
    </source>
</evidence>